<comment type="caution">
    <text evidence="4">The sequence shown here is derived from an EMBL/GenBank/DDBJ whole genome shotgun (WGS) entry which is preliminary data.</text>
</comment>
<dbReference type="InterPro" id="IPR029045">
    <property type="entry name" value="ClpP/crotonase-like_dom_sf"/>
</dbReference>
<dbReference type="CDD" id="cd07022">
    <property type="entry name" value="S49_Sppa_36K_type"/>
    <property type="match status" value="1"/>
</dbReference>
<protein>
    <recommendedName>
        <fullName evidence="3">Peptidase S49 domain-containing protein</fullName>
    </recommendedName>
</protein>
<dbReference type="PANTHER" id="PTHR42987">
    <property type="entry name" value="PEPTIDASE S49"/>
    <property type="match status" value="1"/>
</dbReference>
<feature type="domain" description="Peptidase S49" evidence="3">
    <location>
        <begin position="132"/>
        <end position="273"/>
    </location>
</feature>
<reference evidence="4 5" key="1">
    <citation type="submission" date="2024-02" db="EMBL/GenBank/DDBJ databases">
        <title>Deinococcus xinjiangensis NBRC 107630.</title>
        <authorList>
            <person name="Ichikawa N."/>
            <person name="Katano-Makiyama Y."/>
            <person name="Hidaka K."/>
        </authorList>
    </citation>
    <scope>NUCLEOTIDE SEQUENCE [LARGE SCALE GENOMIC DNA]</scope>
    <source>
        <strain evidence="4 5">NBRC 107630</strain>
    </source>
</reference>
<comment type="similarity">
    <text evidence="1">Belongs to the peptidase S49 family.</text>
</comment>
<feature type="region of interest" description="Disordered" evidence="2">
    <location>
        <begin position="275"/>
        <end position="350"/>
    </location>
</feature>
<proteinExistence type="inferred from homology"/>
<sequence length="531" mass="56285">MTKNMQFLTQALSGQAWAITPQMLDHLQQLVASGKAMQSLEENVTPEATVQKVPLVKANGRSVGLVTFHGVVINRCPDWGVYYGYMSPQTFAREIRMLADDSSVASIVISVDSPGGTVAGTVEAAEAVAYARSKKRVTAVVNDTCCSAAFWVASQANEIVVSPTSLTGSIGCIISHIDYSKALVDWGIVVTYIRSAVKKALGQPYEPLSDTAKAEFQKMVDDVHAQFIAAVAKGRRKARALVADQWATGEVWTGADAITAGLADRLGTLNTIIGEQTGAIAPPDPAPPTPPPDDGEEDPEARASPDPTASSSPPAAQNPSPTEDPPATTEAGSSIPYSAPPEQAQEEKTVKIEDILAKVRNGQALTAEERAFLNQHLDAQGQASTVELSPEARAAVEQAQQDAAAAREEAQTAQQTANTEREARLSREFEEEAVALGQPKAFGATLREASEKLSPEAYSAMKQSLNAASAQEKLVAEKGSSKDNRESGDVQADYRARVDAHVKAHPSASRAEAGRAVLAADPQFARRYRGG</sequence>
<feature type="compositionally biased region" description="Low complexity" evidence="2">
    <location>
        <begin position="302"/>
        <end position="321"/>
    </location>
</feature>
<dbReference type="PANTHER" id="PTHR42987:SF7">
    <property type="entry name" value="SIGNAL PEPTIDE PEPTIDASE SPPA-RELATED"/>
    <property type="match status" value="1"/>
</dbReference>
<evidence type="ECO:0000256" key="1">
    <source>
        <dbReference type="ARBA" id="ARBA00008683"/>
    </source>
</evidence>
<keyword evidence="5" id="KW-1185">Reference proteome</keyword>
<feature type="compositionally biased region" description="Basic and acidic residues" evidence="2">
    <location>
        <begin position="474"/>
        <end position="502"/>
    </location>
</feature>
<evidence type="ECO:0000313" key="5">
    <source>
        <dbReference type="Proteomes" id="UP001458946"/>
    </source>
</evidence>
<organism evidence="4 5">
    <name type="scientific">Deinococcus xinjiangensis</name>
    <dbReference type="NCBI Taxonomy" id="457454"/>
    <lineage>
        <taxon>Bacteria</taxon>
        <taxon>Thermotogati</taxon>
        <taxon>Deinococcota</taxon>
        <taxon>Deinococci</taxon>
        <taxon>Deinococcales</taxon>
        <taxon>Deinococcaceae</taxon>
        <taxon>Deinococcus</taxon>
    </lineage>
</organism>
<evidence type="ECO:0000259" key="3">
    <source>
        <dbReference type="Pfam" id="PF01343"/>
    </source>
</evidence>
<dbReference type="Pfam" id="PF01343">
    <property type="entry name" value="Peptidase_S49"/>
    <property type="match status" value="1"/>
</dbReference>
<evidence type="ECO:0000313" key="4">
    <source>
        <dbReference type="EMBL" id="GAA5503009.1"/>
    </source>
</evidence>
<evidence type="ECO:0000256" key="2">
    <source>
        <dbReference type="SAM" id="MobiDB-lite"/>
    </source>
</evidence>
<feature type="region of interest" description="Disordered" evidence="2">
    <location>
        <begin position="456"/>
        <end position="516"/>
    </location>
</feature>
<dbReference type="SUPFAM" id="SSF52096">
    <property type="entry name" value="ClpP/crotonase"/>
    <property type="match status" value="1"/>
</dbReference>
<dbReference type="EMBL" id="BAABRN010000035">
    <property type="protein sequence ID" value="GAA5503009.1"/>
    <property type="molecule type" value="Genomic_DNA"/>
</dbReference>
<dbReference type="Proteomes" id="UP001458946">
    <property type="component" value="Unassembled WGS sequence"/>
</dbReference>
<dbReference type="Gene3D" id="3.90.226.10">
    <property type="entry name" value="2-enoyl-CoA Hydratase, Chain A, domain 1"/>
    <property type="match status" value="1"/>
</dbReference>
<dbReference type="InterPro" id="IPR002142">
    <property type="entry name" value="Peptidase_S49"/>
</dbReference>
<dbReference type="Gene3D" id="6.20.330.10">
    <property type="match status" value="1"/>
</dbReference>
<gene>
    <name evidence="4" type="ORF">Dxin01_02758</name>
</gene>
<dbReference type="RefSeq" id="WP_353542982.1">
    <property type="nucleotide sequence ID" value="NZ_BAABRN010000035.1"/>
</dbReference>
<dbReference type="InterPro" id="IPR033855">
    <property type="entry name" value="Protein_C"/>
</dbReference>
<name>A0ABP9VCQ3_9DEIO</name>
<feature type="compositionally biased region" description="Pro residues" evidence="2">
    <location>
        <begin position="282"/>
        <end position="292"/>
    </location>
</feature>
<feature type="region of interest" description="Disordered" evidence="2">
    <location>
        <begin position="401"/>
        <end position="426"/>
    </location>
</feature>
<accession>A0ABP9VCQ3</accession>